<sequence>MREIIITFHDFLKFRKFHYRIDSNSINNLSMTSNPDFSLTCPIPIQQYPHILLAHGGGGKLMRQLIDKMFLPTFGSSNQVEHDAATLQLNENKIAFTTDSYVVNPLFFPGGDIGSMAIYGTVNDLAMAGARPLYLSVGFILEEGLPIQTLWEIIISMKIAAEKAQVKIVTGDTKVVDKGKGDGIFINTSGIGIIKHNLTINSLSVKAGDAVIINGDLGRHGIAIMAVREGLEFETTIESDSAPVADVVLELLEAGIEIHCLRDLTRGGLASTLNEIATAAKVEIEIQETAIKVLEEVRGACEILGFDPVYVANEGRFAVFVPEKDIEKTLSILQAKIPESSLIGFVKQTSNPLVTMQSRIGAKRIIDMLSGEQLPRIC</sequence>
<comment type="similarity">
    <text evidence="1">Belongs to the HypE family.</text>
</comment>
<dbReference type="InterPro" id="IPR010918">
    <property type="entry name" value="PurM-like_C_dom"/>
</dbReference>
<dbReference type="PANTHER" id="PTHR30303">
    <property type="entry name" value="HYDROGENASE ISOENZYMES FORMATION PROTEIN HYPE"/>
    <property type="match status" value="1"/>
</dbReference>
<evidence type="ECO:0000256" key="1">
    <source>
        <dbReference type="ARBA" id="ARBA00006243"/>
    </source>
</evidence>
<dbReference type="STRING" id="388467.A19Y_3410"/>
<dbReference type="eggNOG" id="COG0309">
    <property type="taxonomic scope" value="Bacteria"/>
</dbReference>
<dbReference type="PATRIC" id="fig|388467.6.peg.3359"/>
<reference evidence="4 5" key="1">
    <citation type="journal article" date="2014" name="Appl. Environ. Microbiol.">
        <title>Elucidation of insertion elements encoded on plasmids and in vitro construction of shuttle vectors from the toxic cyanobacterium Planktothrix.</title>
        <authorList>
            <person name="Christiansen G."/>
            <person name="Goesmann A."/>
            <person name="Kurmayer R."/>
        </authorList>
    </citation>
    <scope>NUCLEOTIDE SEQUENCE [LARGE SCALE GENOMIC DNA]</scope>
    <source>
        <strain evidence="4 5">NIVA-CYA 126/8</strain>
    </source>
</reference>
<dbReference type="PIRSF" id="PIRSF005644">
    <property type="entry name" value="Hdrgns_mtr_HypE"/>
    <property type="match status" value="1"/>
</dbReference>
<evidence type="ECO:0000259" key="2">
    <source>
        <dbReference type="Pfam" id="PF00586"/>
    </source>
</evidence>
<feature type="domain" description="PurM-like N-terminal" evidence="2">
    <location>
        <begin position="82"/>
        <end position="194"/>
    </location>
</feature>
<dbReference type="Gene3D" id="3.30.1330.10">
    <property type="entry name" value="PurM-like, N-terminal domain"/>
    <property type="match status" value="1"/>
</dbReference>
<dbReference type="Proteomes" id="UP000027395">
    <property type="component" value="Chromosome"/>
</dbReference>
<dbReference type="NCBIfam" id="TIGR02124">
    <property type="entry name" value="hypE"/>
    <property type="match status" value="1"/>
</dbReference>
<evidence type="ECO:0000313" key="5">
    <source>
        <dbReference type="Proteomes" id="UP000027395"/>
    </source>
</evidence>
<keyword evidence="5" id="KW-1185">Reference proteome</keyword>
<evidence type="ECO:0000313" key="4">
    <source>
        <dbReference type="EMBL" id="KEI68190.1"/>
    </source>
</evidence>
<dbReference type="SUPFAM" id="SSF56042">
    <property type="entry name" value="PurM C-terminal domain-like"/>
    <property type="match status" value="1"/>
</dbReference>
<dbReference type="Pfam" id="PF00586">
    <property type="entry name" value="AIRS"/>
    <property type="match status" value="1"/>
</dbReference>
<gene>
    <name evidence="4" type="primary">hypE</name>
    <name evidence="4" type="ORF">A19Y_3410</name>
</gene>
<feature type="domain" description="PurM-like C-terminal" evidence="3">
    <location>
        <begin position="206"/>
        <end position="348"/>
    </location>
</feature>
<dbReference type="EMBL" id="CM002803">
    <property type="protein sequence ID" value="KEI68190.1"/>
    <property type="molecule type" value="Genomic_DNA"/>
</dbReference>
<proteinExistence type="inferred from homology"/>
<protein>
    <submittedName>
        <fullName evidence="4">HypE</fullName>
        <ecNumber evidence="4">6.3.3.1</ecNumber>
    </submittedName>
</protein>
<keyword evidence="4" id="KW-0436">Ligase</keyword>
<dbReference type="InterPro" id="IPR011854">
    <property type="entry name" value="HypE"/>
</dbReference>
<dbReference type="EC" id="6.3.3.1" evidence="4"/>
<dbReference type="CDD" id="cd02197">
    <property type="entry name" value="HypE"/>
    <property type="match status" value="1"/>
</dbReference>
<evidence type="ECO:0000259" key="3">
    <source>
        <dbReference type="Pfam" id="PF02769"/>
    </source>
</evidence>
<dbReference type="PANTHER" id="PTHR30303:SF0">
    <property type="entry name" value="CARBAMOYL DEHYDRATASE HYPE"/>
    <property type="match status" value="1"/>
</dbReference>
<dbReference type="Gene3D" id="3.90.650.10">
    <property type="entry name" value="PurM-like C-terminal domain"/>
    <property type="match status" value="1"/>
</dbReference>
<accession>A0A073CW17</accession>
<dbReference type="InterPro" id="IPR036921">
    <property type="entry name" value="PurM-like_N_sf"/>
</dbReference>
<dbReference type="SUPFAM" id="SSF55326">
    <property type="entry name" value="PurM N-terminal domain-like"/>
    <property type="match status" value="1"/>
</dbReference>
<dbReference type="AlphaFoldDB" id="A0A073CW17"/>
<dbReference type="HOGENOM" id="CLU_049733_0_0_3"/>
<name>A0A073CW17_PLAA1</name>
<dbReference type="Pfam" id="PF02769">
    <property type="entry name" value="AIRS_C"/>
    <property type="match status" value="1"/>
</dbReference>
<organism evidence="4 5">
    <name type="scientific">Planktothrix agardhii (strain NIVA-CYA 126/8)</name>
    <dbReference type="NCBI Taxonomy" id="388467"/>
    <lineage>
        <taxon>Bacteria</taxon>
        <taxon>Bacillati</taxon>
        <taxon>Cyanobacteriota</taxon>
        <taxon>Cyanophyceae</taxon>
        <taxon>Oscillatoriophycideae</taxon>
        <taxon>Oscillatoriales</taxon>
        <taxon>Microcoleaceae</taxon>
        <taxon>Planktothrix</taxon>
    </lineage>
</organism>
<dbReference type="InterPro" id="IPR036676">
    <property type="entry name" value="PurM-like_C_sf"/>
</dbReference>
<dbReference type="GO" id="GO:0051604">
    <property type="term" value="P:protein maturation"/>
    <property type="evidence" value="ECO:0007669"/>
    <property type="project" value="TreeGrafter"/>
</dbReference>
<dbReference type="InterPro" id="IPR016188">
    <property type="entry name" value="PurM-like_N"/>
</dbReference>
<dbReference type="GO" id="GO:0004641">
    <property type="term" value="F:phosphoribosylformylglycinamidine cyclo-ligase activity"/>
    <property type="evidence" value="ECO:0007669"/>
    <property type="project" value="UniProtKB-EC"/>
</dbReference>